<keyword evidence="8" id="KW-1185">Reference proteome</keyword>
<proteinExistence type="predicted"/>
<sequence length="531" mass="55543">MTMVWGRLMGVLSELAGIALLLTSAWLIVRAAEQPPVLYLMVAIVGVRFFGLTRAVLRYVERLLTHDATFARITEARVAVYRDLDRIAPGGMASRRRGDLVSRVVSDVDAIQDRVLRLRGPWVVAIASSAVTIGLVGVVDLRSGLVLAATTLAAMAGVRTVVPWSVRRAGTLTARWRGDLAADVSQAVLAAPDLVAYGATDVLRRETRRSTASLEAAQRRAAVVTGLGEALVLLATGVAVATIAALSADLAPVLVGVVVLAPLALVEPLSALAEAERLRPEIEGAEARLGELALAAAAITDPVDPLPLPANYDLVARDLAVGWTSTVARGIELDLPAGAVLGVTGPSGSGKSTLAHTLARLAEPRGGQVLLGGVDVRELAATDVRSVVGYLGQDEIVFDTTIRENLRIADPHASDAELHRALGTAGLGDFVASLADGLDTRVGERGNRLSGGERQRLCLARLVLGGHRVLIVDEPTEHLDAEAGEALMDDLLALVPGRSVLVISHSAAVLERVGQVVSVGGAQHDPHRIAV</sequence>
<dbReference type="GO" id="GO:0034040">
    <property type="term" value="F:ATPase-coupled lipid transmembrane transporter activity"/>
    <property type="evidence" value="ECO:0007669"/>
    <property type="project" value="TreeGrafter"/>
</dbReference>
<dbReference type="GO" id="GO:0140359">
    <property type="term" value="F:ABC-type transporter activity"/>
    <property type="evidence" value="ECO:0007669"/>
    <property type="project" value="InterPro"/>
</dbReference>
<evidence type="ECO:0000256" key="4">
    <source>
        <dbReference type="ARBA" id="ARBA00022840"/>
    </source>
</evidence>
<protein>
    <submittedName>
        <fullName evidence="7">Thiol reductant ABC exporter subunit CydC</fullName>
    </submittedName>
</protein>
<evidence type="ECO:0000313" key="7">
    <source>
        <dbReference type="EMBL" id="AWB92821.1"/>
    </source>
</evidence>
<dbReference type="PANTHER" id="PTHR24221:SF654">
    <property type="entry name" value="ATP-BINDING CASSETTE SUB-FAMILY B MEMBER 6"/>
    <property type="match status" value="1"/>
</dbReference>
<evidence type="ECO:0000256" key="6">
    <source>
        <dbReference type="ARBA" id="ARBA00023136"/>
    </source>
</evidence>
<dbReference type="GO" id="GO:0045454">
    <property type="term" value="P:cell redox homeostasis"/>
    <property type="evidence" value="ECO:0007669"/>
    <property type="project" value="InterPro"/>
</dbReference>
<dbReference type="InterPro" id="IPR027417">
    <property type="entry name" value="P-loop_NTPase"/>
</dbReference>
<organism evidence="7 8">
    <name type="scientific">Aeromicrobium chenweiae</name>
    <dbReference type="NCBI Taxonomy" id="2079793"/>
    <lineage>
        <taxon>Bacteria</taxon>
        <taxon>Bacillati</taxon>
        <taxon>Actinomycetota</taxon>
        <taxon>Actinomycetes</taxon>
        <taxon>Propionibacteriales</taxon>
        <taxon>Nocardioidaceae</taxon>
        <taxon>Aeromicrobium</taxon>
    </lineage>
</organism>
<dbReference type="PROSITE" id="PS50893">
    <property type="entry name" value="ABC_TRANSPORTER_2"/>
    <property type="match status" value="1"/>
</dbReference>
<dbReference type="InterPro" id="IPR039421">
    <property type="entry name" value="Type_1_exporter"/>
</dbReference>
<accession>A0A5F2EW13</accession>
<dbReference type="GO" id="GO:0005886">
    <property type="term" value="C:plasma membrane"/>
    <property type="evidence" value="ECO:0007669"/>
    <property type="project" value="UniProtKB-SubCell"/>
</dbReference>
<keyword evidence="3" id="KW-0547">Nucleotide-binding</keyword>
<dbReference type="Gene3D" id="3.40.50.300">
    <property type="entry name" value="P-loop containing nucleotide triphosphate hydrolases"/>
    <property type="match status" value="1"/>
</dbReference>
<dbReference type="PROSITE" id="PS00211">
    <property type="entry name" value="ABC_TRANSPORTER_1"/>
    <property type="match status" value="1"/>
</dbReference>
<dbReference type="GO" id="GO:0034775">
    <property type="term" value="P:glutathione transmembrane transport"/>
    <property type="evidence" value="ECO:0007669"/>
    <property type="project" value="InterPro"/>
</dbReference>
<accession>A0A2S0WNC9</accession>
<evidence type="ECO:0000256" key="5">
    <source>
        <dbReference type="ARBA" id="ARBA00022989"/>
    </source>
</evidence>
<dbReference type="InterPro" id="IPR003593">
    <property type="entry name" value="AAA+_ATPase"/>
</dbReference>
<reference evidence="8" key="1">
    <citation type="submission" date="2018-01" db="EMBL/GenBank/DDBJ databases">
        <authorList>
            <person name="Li J."/>
        </authorList>
    </citation>
    <scope>NUCLEOTIDE SEQUENCE [LARGE SCALE GENOMIC DNA]</scope>
    <source>
        <strain evidence="8">592</strain>
    </source>
</reference>
<dbReference type="SMART" id="SM00382">
    <property type="entry name" value="AAA"/>
    <property type="match status" value="1"/>
</dbReference>
<dbReference type="InterPro" id="IPR014223">
    <property type="entry name" value="ABC_CydC/D"/>
</dbReference>
<name>A0A2S0WNC9_9ACTN</name>
<evidence type="ECO:0000313" key="8">
    <source>
        <dbReference type="Proteomes" id="UP000244384"/>
    </source>
</evidence>
<dbReference type="SUPFAM" id="SSF90123">
    <property type="entry name" value="ABC transporter transmembrane region"/>
    <property type="match status" value="1"/>
</dbReference>
<dbReference type="KEGG" id="aez:C3E78_11755"/>
<dbReference type="PANTHER" id="PTHR24221">
    <property type="entry name" value="ATP-BINDING CASSETTE SUB-FAMILY B"/>
    <property type="match status" value="1"/>
</dbReference>
<comment type="subcellular location">
    <subcellularLocation>
        <location evidence="1">Cell membrane</location>
        <topology evidence="1">Multi-pass membrane protein</topology>
    </subcellularLocation>
</comment>
<evidence type="ECO:0000256" key="2">
    <source>
        <dbReference type="ARBA" id="ARBA00022692"/>
    </source>
</evidence>
<dbReference type="Pfam" id="PF00005">
    <property type="entry name" value="ABC_tran"/>
    <property type="match status" value="1"/>
</dbReference>
<dbReference type="InterPro" id="IPR017871">
    <property type="entry name" value="ABC_transporter-like_CS"/>
</dbReference>
<keyword evidence="4" id="KW-0067">ATP-binding</keyword>
<dbReference type="InterPro" id="IPR003439">
    <property type="entry name" value="ABC_transporter-like_ATP-bd"/>
</dbReference>
<evidence type="ECO:0000256" key="1">
    <source>
        <dbReference type="ARBA" id="ARBA00004651"/>
    </source>
</evidence>
<dbReference type="Gene3D" id="1.20.1560.10">
    <property type="entry name" value="ABC transporter type 1, transmembrane domain"/>
    <property type="match status" value="1"/>
</dbReference>
<dbReference type="Proteomes" id="UP000244384">
    <property type="component" value="Chromosome"/>
</dbReference>
<dbReference type="RefSeq" id="WP_108578585.1">
    <property type="nucleotide sequence ID" value="NZ_CP026952.1"/>
</dbReference>
<evidence type="ECO:0000256" key="3">
    <source>
        <dbReference type="ARBA" id="ARBA00022741"/>
    </source>
</evidence>
<dbReference type="OrthoDB" id="9806127at2"/>
<dbReference type="PROSITE" id="PS50929">
    <property type="entry name" value="ABC_TM1F"/>
    <property type="match status" value="1"/>
</dbReference>
<keyword evidence="6" id="KW-0472">Membrane</keyword>
<dbReference type="AlphaFoldDB" id="A0A2S0WNC9"/>
<keyword evidence="2" id="KW-0812">Transmembrane</keyword>
<dbReference type="SUPFAM" id="SSF52540">
    <property type="entry name" value="P-loop containing nucleoside triphosphate hydrolases"/>
    <property type="match status" value="1"/>
</dbReference>
<dbReference type="GO" id="GO:0005524">
    <property type="term" value="F:ATP binding"/>
    <property type="evidence" value="ECO:0007669"/>
    <property type="project" value="UniProtKB-KW"/>
</dbReference>
<dbReference type="GO" id="GO:0016887">
    <property type="term" value="F:ATP hydrolysis activity"/>
    <property type="evidence" value="ECO:0007669"/>
    <property type="project" value="InterPro"/>
</dbReference>
<gene>
    <name evidence="7" type="primary">cydC</name>
    <name evidence="7" type="ORF">C3E78_11755</name>
</gene>
<keyword evidence="5" id="KW-1133">Transmembrane helix</keyword>
<dbReference type="NCBIfam" id="TIGR02868">
    <property type="entry name" value="CydC"/>
    <property type="match status" value="1"/>
</dbReference>
<dbReference type="EMBL" id="CP026952">
    <property type="protein sequence ID" value="AWB92821.1"/>
    <property type="molecule type" value="Genomic_DNA"/>
</dbReference>
<dbReference type="InterPro" id="IPR011527">
    <property type="entry name" value="ABC1_TM_dom"/>
</dbReference>
<dbReference type="InterPro" id="IPR036640">
    <property type="entry name" value="ABC1_TM_sf"/>
</dbReference>